<comment type="caution">
    <text evidence="6">The sequence shown here is derived from an EMBL/GenBank/DDBJ whole genome shotgun (WGS) entry which is preliminary data.</text>
</comment>
<name>A0ABQ5LSZ6_9RHOB</name>
<feature type="domain" description="HTH lysR-type" evidence="5">
    <location>
        <begin position="17"/>
        <end position="74"/>
    </location>
</feature>
<organism evidence="6 7">
    <name type="scientific">Sinisalibacter aestuarii</name>
    <dbReference type="NCBI Taxonomy" id="2949426"/>
    <lineage>
        <taxon>Bacteria</taxon>
        <taxon>Pseudomonadati</taxon>
        <taxon>Pseudomonadota</taxon>
        <taxon>Alphaproteobacteria</taxon>
        <taxon>Rhodobacterales</taxon>
        <taxon>Roseobacteraceae</taxon>
        <taxon>Sinisalibacter</taxon>
    </lineage>
</organism>
<dbReference type="InterPro" id="IPR050950">
    <property type="entry name" value="HTH-type_LysR_regulators"/>
</dbReference>
<dbReference type="Pfam" id="PF00126">
    <property type="entry name" value="HTH_1"/>
    <property type="match status" value="1"/>
</dbReference>
<evidence type="ECO:0000259" key="5">
    <source>
        <dbReference type="PROSITE" id="PS50931"/>
    </source>
</evidence>
<evidence type="ECO:0000256" key="2">
    <source>
        <dbReference type="ARBA" id="ARBA00023015"/>
    </source>
</evidence>
<keyword evidence="4" id="KW-0804">Transcription</keyword>
<dbReference type="SUPFAM" id="SSF53850">
    <property type="entry name" value="Periplasmic binding protein-like II"/>
    <property type="match status" value="1"/>
</dbReference>
<accession>A0ABQ5LSZ6</accession>
<evidence type="ECO:0000256" key="4">
    <source>
        <dbReference type="ARBA" id="ARBA00023163"/>
    </source>
</evidence>
<dbReference type="InterPro" id="IPR036390">
    <property type="entry name" value="WH_DNA-bd_sf"/>
</dbReference>
<dbReference type="EMBL" id="BROH01000003">
    <property type="protein sequence ID" value="GKY87738.1"/>
    <property type="molecule type" value="Genomic_DNA"/>
</dbReference>
<dbReference type="PANTHER" id="PTHR30419:SF8">
    <property type="entry name" value="NITROGEN ASSIMILATION TRANSCRIPTIONAL ACTIVATOR-RELATED"/>
    <property type="match status" value="1"/>
</dbReference>
<dbReference type="InterPro" id="IPR005119">
    <property type="entry name" value="LysR_subst-bd"/>
</dbReference>
<evidence type="ECO:0000313" key="7">
    <source>
        <dbReference type="Proteomes" id="UP001144205"/>
    </source>
</evidence>
<dbReference type="InterPro" id="IPR000847">
    <property type="entry name" value="LysR_HTH_N"/>
</dbReference>
<dbReference type="PANTHER" id="PTHR30419">
    <property type="entry name" value="HTH-TYPE TRANSCRIPTIONAL REGULATOR YBHD"/>
    <property type="match status" value="1"/>
</dbReference>
<dbReference type="Gene3D" id="1.10.10.10">
    <property type="entry name" value="Winged helix-like DNA-binding domain superfamily/Winged helix DNA-binding domain"/>
    <property type="match status" value="1"/>
</dbReference>
<dbReference type="InterPro" id="IPR036388">
    <property type="entry name" value="WH-like_DNA-bd_sf"/>
</dbReference>
<dbReference type="SUPFAM" id="SSF46785">
    <property type="entry name" value="Winged helix' DNA-binding domain"/>
    <property type="match status" value="1"/>
</dbReference>
<reference evidence="6" key="1">
    <citation type="journal article" date="2023" name="Int. J. Syst. Evol. Microbiol.">
        <title>Sinisalibacter aestuarii sp. nov., isolated from estuarine sediment of the Arakawa River.</title>
        <authorList>
            <person name="Arafat S.T."/>
            <person name="Hirano S."/>
            <person name="Sato A."/>
            <person name="Takeuchi K."/>
            <person name="Yasuda T."/>
            <person name="Terahara T."/>
            <person name="Hamada M."/>
            <person name="Kobayashi T."/>
        </authorList>
    </citation>
    <scope>NUCLEOTIDE SEQUENCE</scope>
    <source>
        <strain evidence="6">B-399</strain>
    </source>
</reference>
<dbReference type="Proteomes" id="UP001144205">
    <property type="component" value="Unassembled WGS sequence"/>
</dbReference>
<proteinExistence type="inferred from homology"/>
<dbReference type="RefSeq" id="WP_281841715.1">
    <property type="nucleotide sequence ID" value="NZ_BROH01000003.1"/>
</dbReference>
<keyword evidence="2" id="KW-0805">Transcription regulation</keyword>
<sequence>MASSNNKKRAQHSSNPLTPRVCEMLVALEKHRNMGETAKELDVLQSVLSRQLAGIEKSLGVSLFARTTRSMEPTNEGRAVVRQAAQILASLDKVVDELDAIGRGSTGLIRLGIASVAAAVLGPQAIAVFQKANPGVSFSIRDDTNDRLIDDLTTGFLDAAILRLPADGHFHLDATELYDEPIRIVARRDHPLARSSDLSLADLAKYQWILPTSDFTARKQIESKFYKEGLRFEAGILETLSVPFFIGLISATDAVAPMADSLARRCEYSEGFVTLPIVFSLTLEPVSIVWRKESYLSPALLNFMKSVEKTAKLISRSPEAFVHKSTGGLS</sequence>
<gene>
    <name evidence="6" type="ORF">STA1M1_16070</name>
</gene>
<evidence type="ECO:0000256" key="3">
    <source>
        <dbReference type="ARBA" id="ARBA00023125"/>
    </source>
</evidence>
<dbReference type="PROSITE" id="PS50931">
    <property type="entry name" value="HTH_LYSR"/>
    <property type="match status" value="1"/>
</dbReference>
<keyword evidence="3" id="KW-0238">DNA-binding</keyword>
<dbReference type="Pfam" id="PF03466">
    <property type="entry name" value="LysR_substrate"/>
    <property type="match status" value="1"/>
</dbReference>
<evidence type="ECO:0000256" key="1">
    <source>
        <dbReference type="ARBA" id="ARBA00009437"/>
    </source>
</evidence>
<dbReference type="Gene3D" id="3.40.190.290">
    <property type="match status" value="1"/>
</dbReference>
<keyword evidence="7" id="KW-1185">Reference proteome</keyword>
<protein>
    <submittedName>
        <fullName evidence="6">LysR family transcriptional regulator</fullName>
    </submittedName>
</protein>
<comment type="similarity">
    <text evidence="1">Belongs to the LysR transcriptional regulatory family.</text>
</comment>
<evidence type="ECO:0000313" key="6">
    <source>
        <dbReference type="EMBL" id="GKY87738.1"/>
    </source>
</evidence>